<keyword evidence="1" id="KW-1133">Transmembrane helix</keyword>
<feature type="transmembrane region" description="Helical" evidence="1">
    <location>
        <begin position="157"/>
        <end position="185"/>
    </location>
</feature>
<proteinExistence type="predicted"/>
<keyword evidence="3" id="KW-0560">Oxidoreductase</keyword>
<feature type="domain" description="DOMON" evidence="2">
    <location>
        <begin position="1"/>
        <end position="67"/>
    </location>
</feature>
<dbReference type="Pfam" id="PF03351">
    <property type="entry name" value="DOMON"/>
    <property type="match status" value="1"/>
</dbReference>
<dbReference type="GO" id="GO:0042421">
    <property type="term" value="P:norepinephrine biosynthetic process"/>
    <property type="evidence" value="ECO:0007669"/>
    <property type="project" value="TreeGrafter"/>
</dbReference>
<gene>
    <name evidence="3" type="primary">MOXD1_8</name>
    <name evidence="3" type="ORF">OS493_016222</name>
</gene>
<dbReference type="GO" id="GO:0004500">
    <property type="term" value="F:dopamine beta-monooxygenase activity"/>
    <property type="evidence" value="ECO:0007669"/>
    <property type="project" value="UniProtKB-EC"/>
</dbReference>
<dbReference type="InterPro" id="IPR000945">
    <property type="entry name" value="DBH-like"/>
</dbReference>
<name>A0A9X0D9M3_9CNID</name>
<dbReference type="OrthoDB" id="10458378at2759"/>
<dbReference type="InterPro" id="IPR005018">
    <property type="entry name" value="DOMON_domain"/>
</dbReference>
<dbReference type="AlphaFoldDB" id="A0A9X0D9M3"/>
<dbReference type="PANTHER" id="PTHR10157">
    <property type="entry name" value="DOPAMINE BETA HYDROXYLASE RELATED"/>
    <property type="match status" value="1"/>
</dbReference>
<dbReference type="PROSITE" id="PS50836">
    <property type="entry name" value="DOMON"/>
    <property type="match status" value="1"/>
</dbReference>
<dbReference type="PANTHER" id="PTHR10157:SF23">
    <property type="entry name" value="MOXD1 HOMOLOG 1"/>
    <property type="match status" value="1"/>
</dbReference>
<dbReference type="EMBL" id="MU825404">
    <property type="protein sequence ID" value="KAJ7391920.1"/>
    <property type="molecule type" value="Genomic_DNA"/>
</dbReference>
<sequence>MESVAAQDRFTNGYKEPLADQIQDYTLTGFNESDGKTFLEFYRKRNTGDNRDIEIKTGPMLLVYAYHRLDYPSPYKTKHEKQGFKIVTLIPADTGKTQTRPRCEITENSLAAQNTQMLSTPIPAKMAASSVMNDTVIVPVAKILRSASLNAAVSFTFLFSFCSLILTAILVLLCIVSICYGYFFIHCKTGGERLRYIESRC</sequence>
<evidence type="ECO:0000259" key="2">
    <source>
        <dbReference type="PROSITE" id="PS50836"/>
    </source>
</evidence>
<dbReference type="CDD" id="cd09631">
    <property type="entry name" value="DOMON_DOH"/>
    <property type="match status" value="1"/>
</dbReference>
<dbReference type="InterPro" id="IPR045266">
    <property type="entry name" value="DOH_DOMON"/>
</dbReference>
<protein>
    <submittedName>
        <fullName evidence="3">DBH-like monooxygenase protein 1</fullName>
        <ecNumber evidence="3">1.14.17.1</ecNumber>
    </submittedName>
</protein>
<keyword evidence="4" id="KW-1185">Reference proteome</keyword>
<dbReference type="Proteomes" id="UP001163046">
    <property type="component" value="Unassembled WGS sequence"/>
</dbReference>
<comment type="caution">
    <text evidence="3">The sequence shown here is derived from an EMBL/GenBank/DDBJ whole genome shotgun (WGS) entry which is preliminary data.</text>
</comment>
<evidence type="ECO:0000256" key="1">
    <source>
        <dbReference type="SAM" id="Phobius"/>
    </source>
</evidence>
<evidence type="ECO:0000313" key="4">
    <source>
        <dbReference type="Proteomes" id="UP001163046"/>
    </source>
</evidence>
<accession>A0A9X0D9M3</accession>
<evidence type="ECO:0000313" key="3">
    <source>
        <dbReference type="EMBL" id="KAJ7391920.1"/>
    </source>
</evidence>
<dbReference type="EC" id="1.14.17.1" evidence="3"/>
<keyword evidence="1" id="KW-0812">Transmembrane</keyword>
<keyword evidence="1" id="KW-0472">Membrane</keyword>
<dbReference type="GO" id="GO:0030667">
    <property type="term" value="C:secretory granule membrane"/>
    <property type="evidence" value="ECO:0007669"/>
    <property type="project" value="TreeGrafter"/>
</dbReference>
<reference evidence="3" key="1">
    <citation type="submission" date="2023-01" db="EMBL/GenBank/DDBJ databases">
        <title>Genome assembly of the deep-sea coral Lophelia pertusa.</title>
        <authorList>
            <person name="Herrera S."/>
            <person name="Cordes E."/>
        </authorList>
    </citation>
    <scope>NUCLEOTIDE SEQUENCE</scope>
    <source>
        <strain evidence="3">USNM1676648</strain>
        <tissue evidence="3">Polyp</tissue>
    </source>
</reference>
<dbReference type="GO" id="GO:0005615">
    <property type="term" value="C:extracellular space"/>
    <property type="evidence" value="ECO:0007669"/>
    <property type="project" value="TreeGrafter"/>
</dbReference>
<keyword evidence="3" id="KW-0503">Monooxygenase</keyword>
<dbReference type="GO" id="GO:0042420">
    <property type="term" value="P:dopamine catabolic process"/>
    <property type="evidence" value="ECO:0007669"/>
    <property type="project" value="TreeGrafter"/>
</dbReference>
<dbReference type="GO" id="GO:0006589">
    <property type="term" value="P:octopamine biosynthetic process"/>
    <property type="evidence" value="ECO:0007669"/>
    <property type="project" value="TreeGrafter"/>
</dbReference>
<organism evidence="3 4">
    <name type="scientific">Desmophyllum pertusum</name>
    <dbReference type="NCBI Taxonomy" id="174260"/>
    <lineage>
        <taxon>Eukaryota</taxon>
        <taxon>Metazoa</taxon>
        <taxon>Cnidaria</taxon>
        <taxon>Anthozoa</taxon>
        <taxon>Hexacorallia</taxon>
        <taxon>Scleractinia</taxon>
        <taxon>Caryophylliina</taxon>
        <taxon>Caryophylliidae</taxon>
        <taxon>Desmophyllum</taxon>
    </lineage>
</organism>